<dbReference type="PIRSF" id="PIRSF016919">
    <property type="entry name" value="HupE_UreJ"/>
    <property type="match status" value="1"/>
</dbReference>
<dbReference type="Proteomes" id="UP000253324">
    <property type="component" value="Unassembled WGS sequence"/>
</dbReference>
<feature type="transmembrane region" description="Helical" evidence="1">
    <location>
        <begin position="176"/>
        <end position="194"/>
    </location>
</feature>
<organism evidence="3 4">
    <name type="scientific">Phyllobacterium bourgognense</name>
    <dbReference type="NCBI Taxonomy" id="314236"/>
    <lineage>
        <taxon>Bacteria</taxon>
        <taxon>Pseudomonadati</taxon>
        <taxon>Pseudomonadota</taxon>
        <taxon>Alphaproteobacteria</taxon>
        <taxon>Hyphomicrobiales</taxon>
        <taxon>Phyllobacteriaceae</taxon>
        <taxon>Phyllobacterium</taxon>
    </lineage>
</organism>
<evidence type="ECO:0000256" key="1">
    <source>
        <dbReference type="SAM" id="Phobius"/>
    </source>
</evidence>
<comment type="caution">
    <text evidence="3">The sequence shown here is derived from an EMBL/GenBank/DDBJ whole genome shotgun (WGS) entry which is preliminary data.</text>
</comment>
<evidence type="ECO:0000256" key="2">
    <source>
        <dbReference type="SAM" id="SignalP"/>
    </source>
</evidence>
<keyword evidence="1" id="KW-0812">Transmembrane</keyword>
<keyword evidence="2" id="KW-0732">Signal</keyword>
<feature type="signal peptide" evidence="2">
    <location>
        <begin position="1"/>
        <end position="21"/>
    </location>
</feature>
<feature type="transmembrane region" description="Helical" evidence="1">
    <location>
        <begin position="138"/>
        <end position="164"/>
    </location>
</feature>
<accession>A0A368YTV7</accession>
<gene>
    <name evidence="3" type="ORF">C7476_108202</name>
</gene>
<feature type="transmembrane region" description="Helical" evidence="1">
    <location>
        <begin position="62"/>
        <end position="87"/>
    </location>
</feature>
<proteinExistence type="predicted"/>
<feature type="transmembrane region" description="Helical" evidence="1">
    <location>
        <begin position="93"/>
        <end position="126"/>
    </location>
</feature>
<evidence type="ECO:0000313" key="3">
    <source>
        <dbReference type="EMBL" id="RCW82387.1"/>
    </source>
</evidence>
<dbReference type="RefSeq" id="WP_114430842.1">
    <property type="nucleotide sequence ID" value="NZ_QPJM01000008.1"/>
</dbReference>
<feature type="chain" id="PRO_5016727809" evidence="2">
    <location>
        <begin position="22"/>
        <end position="195"/>
    </location>
</feature>
<dbReference type="OrthoDB" id="9808192at2"/>
<keyword evidence="1" id="KW-1133">Transmembrane helix</keyword>
<dbReference type="InterPro" id="IPR007038">
    <property type="entry name" value="HupE_UreJ"/>
</dbReference>
<dbReference type="EMBL" id="QPJM01000008">
    <property type="protein sequence ID" value="RCW82387.1"/>
    <property type="molecule type" value="Genomic_DNA"/>
</dbReference>
<protein>
    <submittedName>
        <fullName evidence="3">Urease accessory protein</fullName>
    </submittedName>
</protein>
<sequence>MKKTTVLTAAALVITASPAFAHLNPAEYGSFAAGFTHPLSGADHILAMVAVGLWASMLGGRALLAVPAAFVGVMLFGFVAALVGMPLPYAEPVILASVVVLGLLVACALPVSTVAGAAIAGCFAFFHGHAHGGEIGAAAFLDYGAGFALATALLHTAGIGIGLAVGQAMKGPNGRLAMRITGGATTIGGLMLMAG</sequence>
<reference evidence="3 4" key="1">
    <citation type="submission" date="2018-07" db="EMBL/GenBank/DDBJ databases">
        <title>Genomic Encyclopedia of Type Strains, Phase III (KMG-III): the genomes of soil and plant-associated and newly described type strains.</title>
        <authorList>
            <person name="Whitman W."/>
        </authorList>
    </citation>
    <scope>NUCLEOTIDE SEQUENCE [LARGE SCALE GENOMIC DNA]</scope>
    <source>
        <strain evidence="3 4">31-25a</strain>
    </source>
</reference>
<keyword evidence="1" id="KW-0472">Membrane</keyword>
<feature type="transmembrane region" description="Helical" evidence="1">
    <location>
        <begin position="31"/>
        <end position="55"/>
    </location>
</feature>
<dbReference type="Pfam" id="PF04955">
    <property type="entry name" value="HupE_UreJ"/>
    <property type="match status" value="1"/>
</dbReference>
<keyword evidence="4" id="KW-1185">Reference proteome</keyword>
<name>A0A368YTV7_9HYPH</name>
<dbReference type="AlphaFoldDB" id="A0A368YTV7"/>
<evidence type="ECO:0000313" key="4">
    <source>
        <dbReference type="Proteomes" id="UP000253324"/>
    </source>
</evidence>